<dbReference type="CDD" id="cd09272">
    <property type="entry name" value="RNase_HI_RT_Ty1"/>
    <property type="match status" value="1"/>
</dbReference>
<dbReference type="InterPro" id="IPR013103">
    <property type="entry name" value="RVT_2"/>
</dbReference>
<keyword evidence="5" id="KW-1185">Reference proteome</keyword>
<dbReference type="Gene3D" id="3.30.420.10">
    <property type="entry name" value="Ribonuclease H-like superfamily/Ribonuclease H"/>
    <property type="match status" value="1"/>
</dbReference>
<dbReference type="InterPro" id="IPR036397">
    <property type="entry name" value="RNaseH_sf"/>
</dbReference>
<feature type="coiled-coil region" evidence="1">
    <location>
        <begin position="1"/>
        <end position="36"/>
    </location>
</feature>
<keyword evidence="1" id="KW-0175">Coiled coil</keyword>
<sequence>MSEMQQLIQALQSQTQQLLQQQQESHEQRIQVMQQALTAQHQHFTQALGKLSSSGEQRLGSLVDVRGVGQPEKLTDKVAEKDFRVWKLKYVNWVQTAFKSAEKLLTDVLDDETSVVDAARFQSLTSKHPDAERISAHLNATLLSVCEGKAFAVVEKSFKGPSAGLDAFRRLCHRFDPQSEETDLSLLTQIVNLGPFSSTNPTEILAELERREEMMTKHETRTLDTLSDGFKRVMLLKMLVDPLKTHMQLNLKSFDTYEKARAEVVHFLELQAQTQLASQSSQSLSSSSTGPVPMDIGSLAQLGVKSVEELSSLLASFSKGKGKGAPNPHGKTPSGKGKSQKFPGNCNFCHRQGHKEADCWDKYPDKAPKSKGKSKSKSKSAKGKDKSLNTLDESPQQQEPVEAGGFEVDLAHVDGDHQFVASQSWHTVQQGWSRVELTVDSGAGSTAIPPCIAPKEPVQVSETSKLGRQFKTATGHTVSDQGCKKLRAFTDSGVAVSFSSAVADIHKPLLAVSDVCSKGGICHFEEGNSYIQPKGCGKIWMEETKGLYKVGVWLSPSSGGVASVVPLAPFSEGFPEAGGVLGHDTVSPQDDEHGDSEHAEAQAATTPKSPVLPSDSEVREHCLTHLPFRPWCRHCIRGKAPALAHKEPSNTEYTKPLVAIDYCFLSSSEGNASESPVMVVKSKPDLAVFARLVPSKGCVHEYSVQALADIFRVLGYREFTLKTDGEPSLVALARAAVALLPVEVKVTFEHSPVEESEANGFVERACRSVQEQARTLLSMLHERLQCEFPANHAIFPWLVRHASWLLHHFHRTASGRTAYQNLRGRPWREPVFEFGAAIVFKLKAVAGKLAPRWSEGCYLGTSDLTTERFVLCFETMKVVKVWSVRASRETQLWPHKEKLLSMRATPWGLNAEGGEAPQVVVPEMPPQGLPVPFVVNAHRAPRRAAIRMSDALKFGFTPLCDGCDKLRRGLYGKHSEECRARFEAAWKASGDEELVSKVTSADGRRDKWLARQVEKYDEEQKAVKRARLEQQPGDVAVAAESSAAVDSAQEARSPSSKRPAEQPPEAMDERRTAEPESLGPEAQTAMTDSFESMLQEAILSHRSEVFSMDAAVQEPICDEPSLCEQSHSKDCWDEYFDDVSGLGLNSRLVEIAKKEELRIADEMGLWTPVLRSELPSGTKVIPTRWVLVNKGDSKSPSYRARTVAKEVKGHKPSEVGFYASTPPTESLRALIAVASTNPEYVMDFVDISRAHWCADATRYVVVELPPEMEMPEHVAVLKKSMYGTRDAAHNWEQQYTKVLLSLGFLQGRASSCLFYHPHKDIRLEVHGDDFVSVARALDIKWLHERFREMWKCKFCATLSSPGQSVRILGRLLSRENSGYSLEADPRHAEILISSLGLKNAKGLSTPGVKLQPEEQAELTQKRLSPADTTLFRSCVTRAAYMCSERPDCQYCVKELAREMSSPTEASMRRLRRLGRYLISHRRMLLWFEWQDMPRDLVAEVDADFAGCGKTRKSTSGGAVFFGSSPLRSYSSNQAVIALSTGESEFYGMLKGCSQAMGLRSLFADIGVEVGIRLCTDSSAGKALAEKKGLGRAKHLETQYLWLQDRVANKDVKVFKICTDVNRADMFTKHLHEARASALLSAMNCRFSTGKHSLALAVT</sequence>
<feature type="region of interest" description="Disordered" evidence="2">
    <location>
        <begin position="582"/>
        <end position="613"/>
    </location>
</feature>
<dbReference type="OrthoDB" id="3799035at2759"/>
<evidence type="ECO:0000313" key="5">
    <source>
        <dbReference type="Proteomes" id="UP000604046"/>
    </source>
</evidence>
<feature type="compositionally biased region" description="Low complexity" evidence="2">
    <location>
        <begin position="1034"/>
        <end position="1051"/>
    </location>
</feature>
<accession>A0A812GRT9</accession>
<feature type="domain" description="Reverse transcriptase Ty1/copia-type" evidence="3">
    <location>
        <begin position="1173"/>
        <end position="1407"/>
    </location>
</feature>
<evidence type="ECO:0000256" key="2">
    <source>
        <dbReference type="SAM" id="MobiDB-lite"/>
    </source>
</evidence>
<evidence type="ECO:0000313" key="4">
    <source>
        <dbReference type="EMBL" id="CAE6937861.1"/>
    </source>
</evidence>
<dbReference type="Pfam" id="PF07727">
    <property type="entry name" value="RVT_2"/>
    <property type="match status" value="1"/>
</dbReference>
<dbReference type="Proteomes" id="UP000604046">
    <property type="component" value="Unassembled WGS sequence"/>
</dbReference>
<feature type="compositionally biased region" description="Polar residues" evidence="2">
    <location>
        <begin position="388"/>
        <end position="399"/>
    </location>
</feature>
<gene>
    <name evidence="4" type="ORF">SNAT2548_LOCUS1102</name>
</gene>
<comment type="caution">
    <text evidence="4">The sequence shown here is derived from an EMBL/GenBank/DDBJ whole genome shotgun (WGS) entry which is preliminary data.</text>
</comment>
<feature type="region of interest" description="Disordered" evidence="2">
    <location>
        <begin position="1026"/>
        <end position="1085"/>
    </location>
</feature>
<feature type="region of interest" description="Disordered" evidence="2">
    <location>
        <begin position="317"/>
        <end position="343"/>
    </location>
</feature>
<dbReference type="PANTHER" id="PTHR11439">
    <property type="entry name" value="GAG-POL-RELATED RETROTRANSPOSON"/>
    <property type="match status" value="1"/>
</dbReference>
<feature type="compositionally biased region" description="Basic residues" evidence="2">
    <location>
        <begin position="369"/>
        <end position="381"/>
    </location>
</feature>
<protein>
    <recommendedName>
        <fullName evidence="3">Reverse transcriptase Ty1/copia-type domain-containing protein</fullName>
    </recommendedName>
</protein>
<feature type="compositionally biased region" description="Basic and acidic residues" evidence="2">
    <location>
        <begin position="358"/>
        <end position="368"/>
    </location>
</feature>
<reference evidence="4" key="1">
    <citation type="submission" date="2021-02" db="EMBL/GenBank/DDBJ databases">
        <authorList>
            <person name="Dougan E. K."/>
            <person name="Rhodes N."/>
            <person name="Thang M."/>
            <person name="Chan C."/>
        </authorList>
    </citation>
    <scope>NUCLEOTIDE SEQUENCE</scope>
</reference>
<feature type="region of interest" description="Disordered" evidence="2">
    <location>
        <begin position="358"/>
        <end position="399"/>
    </location>
</feature>
<evidence type="ECO:0000259" key="3">
    <source>
        <dbReference type="Pfam" id="PF07727"/>
    </source>
</evidence>
<dbReference type="EMBL" id="CAJNDS010000058">
    <property type="protein sequence ID" value="CAE6937861.1"/>
    <property type="molecule type" value="Genomic_DNA"/>
</dbReference>
<name>A0A812GRT9_9DINO</name>
<evidence type="ECO:0000256" key="1">
    <source>
        <dbReference type="SAM" id="Coils"/>
    </source>
</evidence>
<dbReference type="PANTHER" id="PTHR11439:SF483">
    <property type="entry name" value="PEPTIDE SYNTHASE GLIP-LIKE, PUTATIVE (AFU_ORTHOLOGUE AFUA_3G12920)-RELATED"/>
    <property type="match status" value="1"/>
</dbReference>
<organism evidence="4 5">
    <name type="scientific">Symbiodinium natans</name>
    <dbReference type="NCBI Taxonomy" id="878477"/>
    <lineage>
        <taxon>Eukaryota</taxon>
        <taxon>Sar</taxon>
        <taxon>Alveolata</taxon>
        <taxon>Dinophyceae</taxon>
        <taxon>Suessiales</taxon>
        <taxon>Symbiodiniaceae</taxon>
        <taxon>Symbiodinium</taxon>
    </lineage>
</organism>
<dbReference type="GO" id="GO:0003676">
    <property type="term" value="F:nucleic acid binding"/>
    <property type="evidence" value="ECO:0007669"/>
    <property type="project" value="InterPro"/>
</dbReference>
<proteinExistence type="predicted"/>